<dbReference type="Proteomes" id="UP000215155">
    <property type="component" value="Unassembled WGS sequence"/>
</dbReference>
<accession>A0A229I4I1</accession>
<dbReference type="Proteomes" id="UP001205531">
    <property type="component" value="Unassembled WGS sequence"/>
</dbReference>
<evidence type="ECO:0000313" key="9">
    <source>
        <dbReference type="EMBL" id="MQN14357.1"/>
    </source>
</evidence>
<evidence type="ECO:0000313" key="10">
    <source>
        <dbReference type="EMBL" id="MQP15831.1"/>
    </source>
</evidence>
<dbReference type="RefSeq" id="WP_089544831.1">
    <property type="nucleotide sequence ID" value="NZ_CABOGV010000005.1"/>
</dbReference>
<dbReference type="Proteomes" id="UP000442105">
    <property type="component" value="Unassembled WGS sequence"/>
</dbReference>
<keyword evidence="5" id="KW-0732">Signal</keyword>
<feature type="signal peptide" evidence="5">
    <location>
        <begin position="1"/>
        <end position="20"/>
    </location>
</feature>
<evidence type="ECO:0000313" key="12">
    <source>
        <dbReference type="Proteomes" id="UP000215155"/>
    </source>
</evidence>
<evidence type="ECO:0000256" key="3">
    <source>
        <dbReference type="ARBA" id="ARBA00023157"/>
    </source>
</evidence>
<reference evidence="13 14" key="2">
    <citation type="submission" date="2019-09" db="EMBL/GenBank/DDBJ databases">
        <title>Distinct polysaccharide growth profiles of human intestinal Prevotella copri isolates.</title>
        <authorList>
            <person name="Fehlner-Peach H."/>
            <person name="Magnabosco C."/>
            <person name="Raghavan V."/>
            <person name="Scher J.U."/>
            <person name="Tett A."/>
            <person name="Cox L.M."/>
            <person name="Gottsegen C."/>
            <person name="Watters A."/>
            <person name="Wiltshire- Gordon J.D."/>
            <person name="Segata N."/>
            <person name="Bonneau R."/>
            <person name="Littman D.R."/>
        </authorList>
    </citation>
    <scope>NUCLEOTIDE SEQUENCE [LARGE SCALE GENOMIC DNA]</scope>
    <source>
        <strain evidence="10">IAA917</strain>
        <strain evidence="14">iAA917</strain>
        <strain evidence="9">IAQ1179</strain>
        <strain evidence="13">iAQ1179</strain>
    </source>
</reference>
<reference evidence="11 12" key="1">
    <citation type="submission" date="2017-07" db="EMBL/GenBank/DDBJ databases">
        <title>Draft genome sequence of Prevotella copri isolated from the gut of healthy adult Indian.</title>
        <authorList>
            <person name="Das B."/>
            <person name="Bag S."/>
            <person name="Ghosh T.S."/>
        </authorList>
    </citation>
    <scope>NUCLEOTIDE SEQUENCE [LARGE SCALE GENOMIC DNA]</scope>
    <source>
        <strain evidence="11 12">Indica</strain>
    </source>
</reference>
<dbReference type="AlphaFoldDB" id="A0A229I4I1"/>
<feature type="domain" description="DUF4369" evidence="7">
    <location>
        <begin position="27"/>
        <end position="119"/>
    </location>
</feature>
<name>A0A229I4I1_9BACT</name>
<keyword evidence="2" id="KW-0201">Cytochrome c-type biogenesis</keyword>
<dbReference type="Proteomes" id="UP000477980">
    <property type="component" value="Unassembled WGS sequence"/>
</dbReference>
<dbReference type="EMBL" id="VZCW01000404">
    <property type="protein sequence ID" value="MQN14357.1"/>
    <property type="molecule type" value="Genomic_DNA"/>
</dbReference>
<dbReference type="InterPro" id="IPR025380">
    <property type="entry name" value="DUF4369"/>
</dbReference>
<evidence type="ECO:0000256" key="4">
    <source>
        <dbReference type="ARBA" id="ARBA00023284"/>
    </source>
</evidence>
<dbReference type="OrthoDB" id="6399635at2"/>
<evidence type="ECO:0000313" key="13">
    <source>
        <dbReference type="Proteomes" id="UP000442105"/>
    </source>
</evidence>
<dbReference type="PANTHER" id="PTHR42852:SF6">
    <property type="entry name" value="THIOL:DISULFIDE INTERCHANGE PROTEIN DSBE"/>
    <property type="match status" value="1"/>
</dbReference>
<keyword evidence="3" id="KW-1015">Disulfide bond</keyword>
<dbReference type="SUPFAM" id="SSF52833">
    <property type="entry name" value="Thioredoxin-like"/>
    <property type="match status" value="1"/>
</dbReference>
<dbReference type="EMBL" id="VZAH01000164">
    <property type="protein sequence ID" value="MQP15831.1"/>
    <property type="molecule type" value="Genomic_DNA"/>
</dbReference>
<dbReference type="EMBL" id="JANDWZ010000040">
    <property type="protein sequence ID" value="MCP9565564.1"/>
    <property type="molecule type" value="Genomic_DNA"/>
</dbReference>
<organism evidence="10 14">
    <name type="scientific">Segatella copri</name>
    <dbReference type="NCBI Taxonomy" id="165179"/>
    <lineage>
        <taxon>Bacteria</taxon>
        <taxon>Pseudomonadati</taxon>
        <taxon>Bacteroidota</taxon>
        <taxon>Bacteroidia</taxon>
        <taxon>Bacteroidales</taxon>
        <taxon>Prevotellaceae</taxon>
        <taxon>Segatella</taxon>
    </lineage>
</organism>
<evidence type="ECO:0000256" key="1">
    <source>
        <dbReference type="ARBA" id="ARBA00004196"/>
    </source>
</evidence>
<evidence type="ECO:0000259" key="7">
    <source>
        <dbReference type="Pfam" id="PF14289"/>
    </source>
</evidence>
<dbReference type="PROSITE" id="PS51257">
    <property type="entry name" value="PROKAR_LIPOPROTEIN"/>
    <property type="match status" value="1"/>
</dbReference>
<dbReference type="Gene3D" id="3.40.30.10">
    <property type="entry name" value="Glutaredoxin"/>
    <property type="match status" value="1"/>
</dbReference>
<dbReference type="CDD" id="cd02966">
    <property type="entry name" value="TlpA_like_family"/>
    <property type="match status" value="1"/>
</dbReference>
<dbReference type="PANTHER" id="PTHR42852">
    <property type="entry name" value="THIOL:DISULFIDE INTERCHANGE PROTEIN DSBE"/>
    <property type="match status" value="1"/>
</dbReference>
<evidence type="ECO:0000259" key="6">
    <source>
        <dbReference type="Pfam" id="PF00578"/>
    </source>
</evidence>
<dbReference type="GO" id="GO:0017004">
    <property type="term" value="P:cytochrome complex assembly"/>
    <property type="evidence" value="ECO:0007669"/>
    <property type="project" value="UniProtKB-KW"/>
</dbReference>
<gene>
    <name evidence="11" type="ORF">CFT61_12955</name>
    <name evidence="10" type="ORF">F7D25_15800</name>
    <name evidence="9" type="ORF">F7D95_16510</name>
    <name evidence="8" type="ORF">NNC64_13570</name>
</gene>
<dbReference type="GO" id="GO:0030313">
    <property type="term" value="C:cell envelope"/>
    <property type="evidence" value="ECO:0007669"/>
    <property type="project" value="UniProtKB-SubCell"/>
</dbReference>
<dbReference type="InterPro" id="IPR036249">
    <property type="entry name" value="Thioredoxin-like_sf"/>
</dbReference>
<protein>
    <submittedName>
        <fullName evidence="10">AhpC/TSA family protein</fullName>
    </submittedName>
    <submittedName>
        <fullName evidence="11">Peroxiredoxin</fullName>
    </submittedName>
</protein>
<proteinExistence type="predicted"/>
<sequence>MKISRIYSAAVIMVAALALTSCNNKKFHINGNITEAQDSMLYLENLSLNGPVKIDSVKLGEDGSFAFEENAMDSITPEFYRLRIANQSINLSIDSTETVNVKAAYPQMSYKYEVEGSENCSKIKELSLKQMTLQSNINGIIKSPNIGVDSMDVIVARMLAAYKQDVKTNYIFKEPMKASSYYALFQTIQLGNTNSLIFNPRNNKDDVKVFAAVATSWDTYYPGAERGKNLHNIAIEGMKDIRIIDRQRAQQQIEASKVSVNGCIEIALQDNKGQVRRLSDLTGKVVLLDFHIFASNESTKRIMMLRELYNKYHAAGLEIYQVSVDPDEHFWKTSTAALPWICVREENGIQGTSLQLYNVQSIPTFFLIDRSNTLRARDIQIKDIDAAIKNLL</sequence>
<dbReference type="InterPro" id="IPR000866">
    <property type="entry name" value="AhpC/TSA"/>
</dbReference>
<feature type="domain" description="Alkyl hydroperoxide reductase subunit C/ Thiol specific antioxidant" evidence="6">
    <location>
        <begin position="265"/>
        <end position="376"/>
    </location>
</feature>
<comment type="caution">
    <text evidence="10">The sequence shown here is derived from an EMBL/GenBank/DDBJ whole genome shotgun (WGS) entry which is preliminary data.</text>
</comment>
<dbReference type="Pfam" id="PF14289">
    <property type="entry name" value="DUF4369"/>
    <property type="match status" value="1"/>
</dbReference>
<keyword evidence="4" id="KW-0676">Redox-active center</keyword>
<evidence type="ECO:0000256" key="2">
    <source>
        <dbReference type="ARBA" id="ARBA00022748"/>
    </source>
</evidence>
<dbReference type="EMBL" id="NMPZ01000024">
    <property type="protein sequence ID" value="OXL43089.1"/>
    <property type="molecule type" value="Genomic_DNA"/>
</dbReference>
<dbReference type="InterPro" id="IPR050553">
    <property type="entry name" value="Thioredoxin_ResA/DsbE_sf"/>
</dbReference>
<evidence type="ECO:0000256" key="5">
    <source>
        <dbReference type="SAM" id="SignalP"/>
    </source>
</evidence>
<dbReference type="Pfam" id="PF00578">
    <property type="entry name" value="AhpC-TSA"/>
    <property type="match status" value="1"/>
</dbReference>
<comment type="subcellular location">
    <subcellularLocation>
        <location evidence="1">Cell envelope</location>
    </subcellularLocation>
</comment>
<evidence type="ECO:0000313" key="8">
    <source>
        <dbReference type="EMBL" id="MCP9565564.1"/>
    </source>
</evidence>
<feature type="chain" id="PRO_5042692849" evidence="5">
    <location>
        <begin position="21"/>
        <end position="392"/>
    </location>
</feature>
<evidence type="ECO:0000313" key="11">
    <source>
        <dbReference type="EMBL" id="OXL43089.1"/>
    </source>
</evidence>
<reference evidence="8" key="3">
    <citation type="submission" date="2022-07" db="EMBL/GenBank/DDBJ databases">
        <title>Prevotella copri.</title>
        <authorList>
            <person name="Yang C."/>
        </authorList>
    </citation>
    <scope>NUCLEOTIDE SEQUENCE</scope>
    <source>
        <strain evidence="8">HF2107</strain>
    </source>
</reference>
<evidence type="ECO:0000313" key="14">
    <source>
        <dbReference type="Proteomes" id="UP000477980"/>
    </source>
</evidence>